<feature type="transmembrane region" description="Helical" evidence="1">
    <location>
        <begin position="35"/>
        <end position="50"/>
    </location>
</feature>
<keyword evidence="1" id="KW-0812">Transmembrane</keyword>
<evidence type="ECO:0000256" key="1">
    <source>
        <dbReference type="SAM" id="Phobius"/>
    </source>
</evidence>
<dbReference type="EMBL" id="AP029612">
    <property type="protein sequence ID" value="BFG70407.1"/>
    <property type="molecule type" value="Genomic_DNA"/>
</dbReference>
<organism evidence="2">
    <name type="scientific">Sediminibacterium sp. KACHI17</name>
    <dbReference type="NCBI Taxonomy" id="1751071"/>
    <lineage>
        <taxon>Bacteria</taxon>
        <taxon>Pseudomonadati</taxon>
        <taxon>Bacteroidota</taxon>
        <taxon>Chitinophagia</taxon>
        <taxon>Chitinophagales</taxon>
        <taxon>Chitinophagaceae</taxon>
        <taxon>Sediminibacterium</taxon>
    </lineage>
</organism>
<protein>
    <recommendedName>
        <fullName evidence="3">DUF2892 domain-containing protein</fullName>
    </recommendedName>
</protein>
<evidence type="ECO:0000313" key="2">
    <source>
        <dbReference type="EMBL" id="BFG70407.1"/>
    </source>
</evidence>
<accession>A0AAT9GII4</accession>
<sequence>MFYRIKNWDWPLIIRLFVAGIFTWIAIAFHDWTPALFGLTIAATAIYASLRKKGCGYEKSGA</sequence>
<name>A0AAT9GII4_9BACT</name>
<gene>
    <name evidence="2" type="ORF">KACHI17_12880</name>
</gene>
<keyword evidence="1" id="KW-0472">Membrane</keyword>
<dbReference type="RefSeq" id="WP_353550688.1">
    <property type="nucleotide sequence ID" value="NZ_AP029612.1"/>
</dbReference>
<proteinExistence type="predicted"/>
<feature type="transmembrane region" description="Helical" evidence="1">
    <location>
        <begin position="12"/>
        <end position="29"/>
    </location>
</feature>
<reference evidence="2" key="1">
    <citation type="submission" date="2024-02" db="EMBL/GenBank/DDBJ databases">
        <title>Sediminibacterium planktonica sp. nov. and Sediminibacterium longus sp. nov., isolated from surface lake and river water.</title>
        <authorList>
            <person name="Watanabe K."/>
            <person name="Takemine S."/>
            <person name="Ishii Y."/>
            <person name="Ogata Y."/>
            <person name="Shindo C."/>
            <person name="Suda W."/>
        </authorList>
    </citation>
    <scope>NUCLEOTIDE SEQUENCE</scope>
    <source>
        <strain evidence="2">KACHI17</strain>
    </source>
</reference>
<keyword evidence="1" id="KW-1133">Transmembrane helix</keyword>
<dbReference type="AlphaFoldDB" id="A0AAT9GII4"/>
<evidence type="ECO:0008006" key="3">
    <source>
        <dbReference type="Google" id="ProtNLM"/>
    </source>
</evidence>